<keyword evidence="2" id="KW-1185">Reference proteome</keyword>
<comment type="caution">
    <text evidence="1">The sequence shown here is derived from an EMBL/GenBank/DDBJ whole genome shotgun (WGS) entry which is preliminary data.</text>
</comment>
<dbReference type="Proteomes" id="UP000805193">
    <property type="component" value="Unassembled WGS sequence"/>
</dbReference>
<protein>
    <submittedName>
        <fullName evidence="1">Uncharacterized protein</fullName>
    </submittedName>
</protein>
<sequence length="124" mass="13608">MELETDEASAEYTTVTCKKRRHSGDSVVLKTDVQPPDHPRGLAVIFTPINPQESLMKLNMKKVSDLLELHFPECILVVRPNKRLNLIAVDTRNSLATKTLLKLTALCGVGVKAYEPGPRSAAVG</sequence>
<organism evidence="1 2">
    <name type="scientific">Ixodes persulcatus</name>
    <name type="common">Taiga tick</name>
    <dbReference type="NCBI Taxonomy" id="34615"/>
    <lineage>
        <taxon>Eukaryota</taxon>
        <taxon>Metazoa</taxon>
        <taxon>Ecdysozoa</taxon>
        <taxon>Arthropoda</taxon>
        <taxon>Chelicerata</taxon>
        <taxon>Arachnida</taxon>
        <taxon>Acari</taxon>
        <taxon>Parasitiformes</taxon>
        <taxon>Ixodida</taxon>
        <taxon>Ixodoidea</taxon>
        <taxon>Ixodidae</taxon>
        <taxon>Ixodinae</taxon>
        <taxon>Ixodes</taxon>
    </lineage>
</organism>
<gene>
    <name evidence="1" type="ORF">HPB47_018496</name>
</gene>
<evidence type="ECO:0000313" key="2">
    <source>
        <dbReference type="Proteomes" id="UP000805193"/>
    </source>
</evidence>
<name>A0AC60QP30_IXOPE</name>
<feature type="non-terminal residue" evidence="1">
    <location>
        <position position="124"/>
    </location>
</feature>
<dbReference type="EMBL" id="JABSTQ010007641">
    <property type="protein sequence ID" value="KAG0435418.1"/>
    <property type="molecule type" value="Genomic_DNA"/>
</dbReference>
<reference evidence="1 2" key="1">
    <citation type="journal article" date="2020" name="Cell">
        <title>Large-Scale Comparative Analyses of Tick Genomes Elucidate Their Genetic Diversity and Vector Capacities.</title>
        <authorList>
            <consortium name="Tick Genome and Microbiome Consortium (TIGMIC)"/>
            <person name="Jia N."/>
            <person name="Wang J."/>
            <person name="Shi W."/>
            <person name="Du L."/>
            <person name="Sun Y."/>
            <person name="Zhan W."/>
            <person name="Jiang J.F."/>
            <person name="Wang Q."/>
            <person name="Zhang B."/>
            <person name="Ji P."/>
            <person name="Bell-Sakyi L."/>
            <person name="Cui X.M."/>
            <person name="Yuan T.T."/>
            <person name="Jiang B.G."/>
            <person name="Yang W.F."/>
            <person name="Lam T.T."/>
            <person name="Chang Q.C."/>
            <person name="Ding S.J."/>
            <person name="Wang X.J."/>
            <person name="Zhu J.G."/>
            <person name="Ruan X.D."/>
            <person name="Zhao L."/>
            <person name="Wei J.T."/>
            <person name="Ye R.Z."/>
            <person name="Que T.C."/>
            <person name="Du C.H."/>
            <person name="Zhou Y.H."/>
            <person name="Cheng J.X."/>
            <person name="Dai P.F."/>
            <person name="Guo W.B."/>
            <person name="Han X.H."/>
            <person name="Huang E.J."/>
            <person name="Li L.F."/>
            <person name="Wei W."/>
            <person name="Gao Y.C."/>
            <person name="Liu J.Z."/>
            <person name="Shao H.Z."/>
            <person name="Wang X."/>
            <person name="Wang C.C."/>
            <person name="Yang T.C."/>
            <person name="Huo Q.B."/>
            <person name="Li W."/>
            <person name="Chen H.Y."/>
            <person name="Chen S.E."/>
            <person name="Zhou L.G."/>
            <person name="Ni X.B."/>
            <person name="Tian J.H."/>
            <person name="Sheng Y."/>
            <person name="Liu T."/>
            <person name="Pan Y.S."/>
            <person name="Xia L.Y."/>
            <person name="Li J."/>
            <person name="Zhao F."/>
            <person name="Cao W.C."/>
        </authorList>
    </citation>
    <scope>NUCLEOTIDE SEQUENCE [LARGE SCALE GENOMIC DNA]</scope>
    <source>
        <strain evidence="1">Iper-2018</strain>
    </source>
</reference>
<proteinExistence type="predicted"/>
<accession>A0AC60QP30</accession>
<evidence type="ECO:0000313" key="1">
    <source>
        <dbReference type="EMBL" id="KAG0435418.1"/>
    </source>
</evidence>